<evidence type="ECO:0000313" key="2">
    <source>
        <dbReference type="EMBL" id="KAK0716596.1"/>
    </source>
</evidence>
<evidence type="ECO:0000313" key="3">
    <source>
        <dbReference type="Proteomes" id="UP001172159"/>
    </source>
</evidence>
<keyword evidence="3" id="KW-1185">Reference proteome</keyword>
<sequence>MNPSAPTNRKRAISETAQVGPSPDDTKRLRRLSLKGLWVNNDEQKSIEDLVNENVCLKALLAQFIRFVDDKGLVTEVSANLRALVLSRLGPKSLAKSLQRKMATLASPLYNKSYNYRKTGVTNDDLAGLMVVFLKPIQSISQMEHEDALEEAYKLAFQAKSWWFNMESTSYLPDGCTEHDTELDELITDLIDRRKEAGHTWAWKAELERLEAEAKDRADMGTEKWLVKSRQALKALVEEFCADREDTAAAGTTVAVMASGLSDLDSSSESDF</sequence>
<proteinExistence type="predicted"/>
<dbReference type="AlphaFoldDB" id="A0AA40AIQ5"/>
<evidence type="ECO:0000256" key="1">
    <source>
        <dbReference type="SAM" id="MobiDB-lite"/>
    </source>
</evidence>
<comment type="caution">
    <text evidence="2">The sequence shown here is derived from an EMBL/GenBank/DDBJ whole genome shotgun (WGS) entry which is preliminary data.</text>
</comment>
<dbReference type="Proteomes" id="UP001172159">
    <property type="component" value="Unassembled WGS sequence"/>
</dbReference>
<organism evidence="2 3">
    <name type="scientific">Apiosordaria backusii</name>
    <dbReference type="NCBI Taxonomy" id="314023"/>
    <lineage>
        <taxon>Eukaryota</taxon>
        <taxon>Fungi</taxon>
        <taxon>Dikarya</taxon>
        <taxon>Ascomycota</taxon>
        <taxon>Pezizomycotina</taxon>
        <taxon>Sordariomycetes</taxon>
        <taxon>Sordariomycetidae</taxon>
        <taxon>Sordariales</taxon>
        <taxon>Lasiosphaeriaceae</taxon>
        <taxon>Apiosordaria</taxon>
    </lineage>
</organism>
<dbReference type="EMBL" id="JAUKTV010000014">
    <property type="protein sequence ID" value="KAK0716596.1"/>
    <property type="molecule type" value="Genomic_DNA"/>
</dbReference>
<accession>A0AA40AIQ5</accession>
<feature type="region of interest" description="Disordered" evidence="1">
    <location>
        <begin position="1"/>
        <end position="26"/>
    </location>
</feature>
<gene>
    <name evidence="2" type="ORF">B0T21DRAFT_352024</name>
</gene>
<reference evidence="2" key="1">
    <citation type="submission" date="2023-06" db="EMBL/GenBank/DDBJ databases">
        <title>Genome-scale phylogeny and comparative genomics of the fungal order Sordariales.</title>
        <authorList>
            <consortium name="Lawrence Berkeley National Laboratory"/>
            <person name="Hensen N."/>
            <person name="Bonometti L."/>
            <person name="Westerberg I."/>
            <person name="Brannstrom I.O."/>
            <person name="Guillou S."/>
            <person name="Cros-Aarteil S."/>
            <person name="Calhoun S."/>
            <person name="Haridas S."/>
            <person name="Kuo A."/>
            <person name="Mondo S."/>
            <person name="Pangilinan J."/>
            <person name="Riley R."/>
            <person name="Labutti K."/>
            <person name="Andreopoulos B."/>
            <person name="Lipzen A."/>
            <person name="Chen C."/>
            <person name="Yanf M."/>
            <person name="Daum C."/>
            <person name="Ng V."/>
            <person name="Clum A."/>
            <person name="Steindorff A."/>
            <person name="Ohm R."/>
            <person name="Martin F."/>
            <person name="Silar P."/>
            <person name="Natvig D."/>
            <person name="Lalanne C."/>
            <person name="Gautier V."/>
            <person name="Ament-Velasquez S.L."/>
            <person name="Kruys A."/>
            <person name="Hutchinson M.I."/>
            <person name="Powell A.J."/>
            <person name="Barry K."/>
            <person name="Miller A.N."/>
            <person name="Grigoriev I.V."/>
            <person name="Debuchy R."/>
            <person name="Gladieux P."/>
            <person name="Thoren M.H."/>
            <person name="Johannesson H."/>
        </authorList>
    </citation>
    <scope>NUCLEOTIDE SEQUENCE</scope>
    <source>
        <strain evidence="2">CBS 540.89</strain>
    </source>
</reference>
<protein>
    <submittedName>
        <fullName evidence="2">Uncharacterized protein</fullName>
    </submittedName>
</protein>
<name>A0AA40AIQ5_9PEZI</name>